<protein>
    <submittedName>
        <fullName evidence="2">Uncharacterized protein</fullName>
    </submittedName>
</protein>
<feature type="region of interest" description="Disordered" evidence="1">
    <location>
        <begin position="1"/>
        <end position="21"/>
    </location>
</feature>
<dbReference type="Proteomes" id="UP000824890">
    <property type="component" value="Unassembled WGS sequence"/>
</dbReference>
<evidence type="ECO:0000313" key="3">
    <source>
        <dbReference type="Proteomes" id="UP000824890"/>
    </source>
</evidence>
<evidence type="ECO:0000256" key="1">
    <source>
        <dbReference type="SAM" id="MobiDB-lite"/>
    </source>
</evidence>
<sequence length="494" mass="54140">MRIESRLSSASVDDHIDSPTGFGRPHCTSEVLILHLVDEDVVELADNDGYDNDAENPPWGGDRLVGLPSVLTSEVLEGITRICHFPPELSIRIPSTRGCGLLLGGYVYMRHCLDSFAPAAMRNVVAALVMGAEVGVDIDLHFFEELENISRIPRTLHTFYINIKSRYVILRGTVNKGFLLACFGILSDRHPISLPPPGNFSVGVEKIRRLGVLQWPQFGRDRIFLNVPHITAAARNVGNDNHDCSSCRGRGLLSPLNPPSPTPSRCDLVRTPSIRSGGVWRYIPAYANLLNSMAVCPSSQGGNRGMAKSSPLNYDMEPERADGRPSGSKQVASSVVSPVGRSLSMVDAICSSLGRGNCQGSESLKRHLEDVLPEEASGKKPQKDPYARVFCTTVTPRCERRVRLCQVFLLAKLEDMFTEKEARDDKVKELVTVAKELASAVETVTAKAESLQADLGASINREAILQAQIGDQQETLDEKIAHLDKIMMTMQQGR</sequence>
<dbReference type="EMBL" id="JAGKQM010000009">
    <property type="protein sequence ID" value="KAH0910191.1"/>
    <property type="molecule type" value="Genomic_DNA"/>
</dbReference>
<feature type="region of interest" description="Disordered" evidence="1">
    <location>
        <begin position="300"/>
        <end position="335"/>
    </location>
</feature>
<proteinExistence type="predicted"/>
<evidence type="ECO:0000313" key="2">
    <source>
        <dbReference type="EMBL" id="KAH0910191.1"/>
    </source>
</evidence>
<feature type="compositionally biased region" description="Polar residues" evidence="1">
    <location>
        <begin position="1"/>
        <end position="11"/>
    </location>
</feature>
<name>A0ABQ8C188_BRANA</name>
<comment type="caution">
    <text evidence="2">The sequence shown here is derived from an EMBL/GenBank/DDBJ whole genome shotgun (WGS) entry which is preliminary data.</text>
</comment>
<gene>
    <name evidence="2" type="ORF">HID58_033512</name>
</gene>
<reference evidence="2 3" key="1">
    <citation type="submission" date="2021-05" db="EMBL/GenBank/DDBJ databases">
        <title>Genome Assembly of Synthetic Allotetraploid Brassica napus Reveals Homoeologous Exchanges between Subgenomes.</title>
        <authorList>
            <person name="Davis J.T."/>
        </authorList>
    </citation>
    <scope>NUCLEOTIDE SEQUENCE [LARGE SCALE GENOMIC DNA]</scope>
    <source>
        <strain evidence="3">cv. Da-Ae</strain>
        <tissue evidence="2">Seedling</tissue>
    </source>
</reference>
<accession>A0ABQ8C188</accession>
<keyword evidence="3" id="KW-1185">Reference proteome</keyword>
<organism evidence="2 3">
    <name type="scientific">Brassica napus</name>
    <name type="common">Rape</name>
    <dbReference type="NCBI Taxonomy" id="3708"/>
    <lineage>
        <taxon>Eukaryota</taxon>
        <taxon>Viridiplantae</taxon>
        <taxon>Streptophyta</taxon>
        <taxon>Embryophyta</taxon>
        <taxon>Tracheophyta</taxon>
        <taxon>Spermatophyta</taxon>
        <taxon>Magnoliopsida</taxon>
        <taxon>eudicotyledons</taxon>
        <taxon>Gunneridae</taxon>
        <taxon>Pentapetalae</taxon>
        <taxon>rosids</taxon>
        <taxon>malvids</taxon>
        <taxon>Brassicales</taxon>
        <taxon>Brassicaceae</taxon>
        <taxon>Brassiceae</taxon>
        <taxon>Brassica</taxon>
    </lineage>
</organism>